<proteinExistence type="predicted"/>
<dbReference type="EMBL" id="FQUU01000002">
    <property type="protein sequence ID" value="SHE50986.1"/>
    <property type="molecule type" value="Genomic_DNA"/>
</dbReference>
<dbReference type="Pfam" id="PF03663">
    <property type="entry name" value="Glyco_hydro_76"/>
    <property type="match status" value="1"/>
</dbReference>
<name>A0A1M4U2Y3_9BACT</name>
<sequence>MMLRQLINKILFVTSVLIIGTGCKKDYDQGTVTPPINGGKPVIDWAKAADSSTLNLLNKFWNASGNYFNEKNTNTNFNYWPQAHGLDVLVDAYTRTGNSMYKDYMDKWYVGVNAKNGNTFLNEFYDDMEWNALAMLRAYDATGDVKFKTAVDQVWTDIKTGWNTTMGGGIAWRKSMPYYKNTPANAPAAILSARLYQRFNNAADLEWSKKIYTWLKDSLYNKSSGWVYDGMNSDNDGKRNTTWKFTYNQGTFIGAALELYKITNDNVYLTDALAAANFTLSDNALTNLNDNLLKDEGGGDGGLFKGVFVRYFTQLTLAPGMLSTDKQRYANFIKNNAETLWNVGTDKSYLLYGSYWKTQPGASTDLTTQLSGSMLIEAAAVLKKNNVF</sequence>
<dbReference type="STRING" id="1121884.SAMN02745131_00506"/>
<dbReference type="Gene3D" id="1.50.10.20">
    <property type="match status" value="1"/>
</dbReference>
<accession>A0A1M4U2Y3</accession>
<dbReference type="InterPro" id="IPR008928">
    <property type="entry name" value="6-hairpin_glycosidase_sf"/>
</dbReference>
<gene>
    <name evidence="1" type="ORF">SAMN02745131_00506</name>
</gene>
<evidence type="ECO:0000313" key="1">
    <source>
        <dbReference type="EMBL" id="SHE50986.1"/>
    </source>
</evidence>
<dbReference type="OrthoDB" id="2505409at2"/>
<keyword evidence="2" id="KW-1185">Reference proteome</keyword>
<dbReference type="InterPro" id="IPR053169">
    <property type="entry name" value="MUG_Protein"/>
</dbReference>
<reference evidence="1 2" key="1">
    <citation type="submission" date="2016-11" db="EMBL/GenBank/DDBJ databases">
        <authorList>
            <person name="Jaros S."/>
            <person name="Januszkiewicz K."/>
            <person name="Wedrychowicz H."/>
        </authorList>
    </citation>
    <scope>NUCLEOTIDE SEQUENCE [LARGE SCALE GENOMIC DNA]</scope>
    <source>
        <strain evidence="1 2">DSM 18119</strain>
    </source>
</reference>
<dbReference type="Proteomes" id="UP000184048">
    <property type="component" value="Unassembled WGS sequence"/>
</dbReference>
<organism evidence="1 2">
    <name type="scientific">Flavisolibacter ginsengisoli DSM 18119</name>
    <dbReference type="NCBI Taxonomy" id="1121884"/>
    <lineage>
        <taxon>Bacteria</taxon>
        <taxon>Pseudomonadati</taxon>
        <taxon>Bacteroidota</taxon>
        <taxon>Chitinophagia</taxon>
        <taxon>Chitinophagales</taxon>
        <taxon>Chitinophagaceae</taxon>
        <taxon>Flavisolibacter</taxon>
    </lineage>
</organism>
<dbReference type="GO" id="GO:0005975">
    <property type="term" value="P:carbohydrate metabolic process"/>
    <property type="evidence" value="ECO:0007669"/>
    <property type="project" value="InterPro"/>
</dbReference>
<dbReference type="PANTHER" id="PTHR47791">
    <property type="entry name" value="MEIOTICALLY UP-REGULATED GENE 191 PROTEIN"/>
    <property type="match status" value="1"/>
</dbReference>
<dbReference type="PANTHER" id="PTHR47791:SF3">
    <property type="entry name" value="MEIOTICALLY UP-REGULATED GENE 191 PROTEIN"/>
    <property type="match status" value="1"/>
</dbReference>
<dbReference type="RefSeq" id="WP_139256317.1">
    <property type="nucleotide sequence ID" value="NZ_FQUU01000002.1"/>
</dbReference>
<dbReference type="SUPFAM" id="SSF48208">
    <property type="entry name" value="Six-hairpin glycosidases"/>
    <property type="match status" value="1"/>
</dbReference>
<evidence type="ECO:0000313" key="2">
    <source>
        <dbReference type="Proteomes" id="UP000184048"/>
    </source>
</evidence>
<dbReference type="InterPro" id="IPR005198">
    <property type="entry name" value="Glyco_hydro_76"/>
</dbReference>
<protein>
    <submittedName>
        <fullName evidence="1">Predicted alpha-1,6-mannanase, GH76 family</fullName>
    </submittedName>
</protein>
<dbReference type="AlphaFoldDB" id="A0A1M4U2Y3"/>
<dbReference type="PROSITE" id="PS51257">
    <property type="entry name" value="PROKAR_LIPOPROTEIN"/>
    <property type="match status" value="1"/>
</dbReference>